<evidence type="ECO:0000256" key="2">
    <source>
        <dbReference type="ARBA" id="ARBA00001947"/>
    </source>
</evidence>
<dbReference type="InterPro" id="IPR001841">
    <property type="entry name" value="Znf_RING"/>
</dbReference>
<keyword evidence="9 12" id="KW-0863">Zinc-finger</keyword>
<evidence type="ECO:0000256" key="6">
    <source>
        <dbReference type="ARBA" id="ARBA00022679"/>
    </source>
</evidence>
<feature type="domain" description="RING-type" evidence="13">
    <location>
        <begin position="90"/>
        <end position="135"/>
    </location>
</feature>
<evidence type="ECO:0000256" key="1">
    <source>
        <dbReference type="ARBA" id="ARBA00001798"/>
    </source>
</evidence>
<keyword evidence="16" id="KW-1185">Reference proteome</keyword>
<comment type="function">
    <text evidence="3">Might act as an E3 ubiquitin-protein ligase, or as part of E3 complex, which accepts ubiquitin from specific E2 ubiquitin-conjugating enzymes and then transfers it to substrates.</text>
</comment>
<dbReference type="InterPro" id="IPR002867">
    <property type="entry name" value="IBR_dom"/>
</dbReference>
<evidence type="ECO:0000256" key="5">
    <source>
        <dbReference type="ARBA" id="ARBA00012251"/>
    </source>
</evidence>
<evidence type="ECO:0000256" key="11">
    <source>
        <dbReference type="ARBA" id="ARBA00022833"/>
    </source>
</evidence>
<dbReference type="Proteomes" id="UP000245207">
    <property type="component" value="Unassembled WGS sequence"/>
</dbReference>
<keyword evidence="15" id="KW-0436">Ligase</keyword>
<name>A0A2U1P0J5_ARTAN</name>
<dbReference type="Gene3D" id="3.30.40.10">
    <property type="entry name" value="Zinc/RING finger domain, C3HC4 (zinc finger)"/>
    <property type="match status" value="1"/>
</dbReference>
<dbReference type="STRING" id="35608.A0A2U1P0J5"/>
<dbReference type="GO" id="GO:0008270">
    <property type="term" value="F:zinc ion binding"/>
    <property type="evidence" value="ECO:0007669"/>
    <property type="project" value="UniProtKB-KW"/>
</dbReference>
<keyword evidence="7" id="KW-0479">Metal-binding</keyword>
<evidence type="ECO:0000313" key="15">
    <source>
        <dbReference type="EMBL" id="PWA79282.1"/>
    </source>
</evidence>
<evidence type="ECO:0000256" key="8">
    <source>
        <dbReference type="ARBA" id="ARBA00022737"/>
    </source>
</evidence>
<evidence type="ECO:0000313" key="16">
    <source>
        <dbReference type="Proteomes" id="UP000245207"/>
    </source>
</evidence>
<evidence type="ECO:0000256" key="12">
    <source>
        <dbReference type="PROSITE-ProRule" id="PRU00175"/>
    </source>
</evidence>
<comment type="catalytic activity">
    <reaction evidence="1">
        <text>[E2 ubiquitin-conjugating enzyme]-S-ubiquitinyl-L-cysteine + [acceptor protein]-L-lysine = [E2 ubiquitin-conjugating enzyme]-L-cysteine + [acceptor protein]-N(6)-ubiquitinyl-L-lysine.</text>
        <dbReference type="EC" id="2.3.2.31"/>
    </reaction>
</comment>
<gene>
    <name evidence="15" type="ORF">CTI12_AA206150</name>
</gene>
<keyword evidence="11" id="KW-0862">Zinc</keyword>
<feature type="domain" description="RING-type" evidence="14">
    <location>
        <begin position="86"/>
        <end position="294"/>
    </location>
</feature>
<evidence type="ECO:0000256" key="9">
    <source>
        <dbReference type="ARBA" id="ARBA00022771"/>
    </source>
</evidence>
<evidence type="ECO:0000256" key="3">
    <source>
        <dbReference type="ARBA" id="ARBA00003976"/>
    </source>
</evidence>
<dbReference type="PROSITE" id="PS51873">
    <property type="entry name" value="TRIAD"/>
    <property type="match status" value="1"/>
</dbReference>
<dbReference type="EC" id="2.3.2.31" evidence="5"/>
<dbReference type="PANTHER" id="PTHR11685">
    <property type="entry name" value="RBR FAMILY RING FINGER AND IBR DOMAIN-CONTAINING"/>
    <property type="match status" value="1"/>
</dbReference>
<comment type="similarity">
    <text evidence="4">Belongs to the RBR family. Ariadne subfamily.</text>
</comment>
<dbReference type="InterPro" id="IPR031127">
    <property type="entry name" value="E3_UB_ligase_RBR"/>
</dbReference>
<dbReference type="GO" id="GO:0061630">
    <property type="term" value="F:ubiquitin protein ligase activity"/>
    <property type="evidence" value="ECO:0007669"/>
    <property type="project" value="UniProtKB-EC"/>
</dbReference>
<dbReference type="FunFam" id="3.30.40.10:FF:000230">
    <property type="entry name" value="RBR-type E3 ubiquitin transferase"/>
    <property type="match status" value="1"/>
</dbReference>
<keyword evidence="6" id="KW-0808">Transferase</keyword>
<evidence type="ECO:0000256" key="7">
    <source>
        <dbReference type="ARBA" id="ARBA00022723"/>
    </source>
</evidence>
<dbReference type="UniPathway" id="UPA00143"/>
<proteinExistence type="inferred from homology"/>
<comment type="caution">
    <text evidence="15">The sequence shown here is derived from an EMBL/GenBank/DDBJ whole genome shotgun (WGS) entry which is preliminary data.</text>
</comment>
<dbReference type="GO" id="GO:0016874">
    <property type="term" value="F:ligase activity"/>
    <property type="evidence" value="ECO:0007669"/>
    <property type="project" value="UniProtKB-KW"/>
</dbReference>
<dbReference type="CDD" id="cd22584">
    <property type="entry name" value="Rcat_RBR_unk"/>
    <property type="match status" value="1"/>
</dbReference>
<comment type="cofactor">
    <cofactor evidence="2">
        <name>Zn(2+)</name>
        <dbReference type="ChEBI" id="CHEBI:29105"/>
    </cofactor>
</comment>
<dbReference type="InterPro" id="IPR013083">
    <property type="entry name" value="Znf_RING/FYVE/PHD"/>
</dbReference>
<dbReference type="AlphaFoldDB" id="A0A2U1P0J5"/>
<evidence type="ECO:0000256" key="10">
    <source>
        <dbReference type="ARBA" id="ARBA00022786"/>
    </source>
</evidence>
<accession>A0A2U1P0J5</accession>
<dbReference type="Pfam" id="PF01485">
    <property type="entry name" value="IBR"/>
    <property type="match status" value="2"/>
</dbReference>
<organism evidence="15 16">
    <name type="scientific">Artemisia annua</name>
    <name type="common">Sweet wormwood</name>
    <dbReference type="NCBI Taxonomy" id="35608"/>
    <lineage>
        <taxon>Eukaryota</taxon>
        <taxon>Viridiplantae</taxon>
        <taxon>Streptophyta</taxon>
        <taxon>Embryophyta</taxon>
        <taxon>Tracheophyta</taxon>
        <taxon>Spermatophyta</taxon>
        <taxon>Magnoliopsida</taxon>
        <taxon>eudicotyledons</taxon>
        <taxon>Gunneridae</taxon>
        <taxon>Pentapetalae</taxon>
        <taxon>asterids</taxon>
        <taxon>campanulids</taxon>
        <taxon>Asterales</taxon>
        <taxon>Asteraceae</taxon>
        <taxon>Asteroideae</taxon>
        <taxon>Anthemideae</taxon>
        <taxon>Artemisiinae</taxon>
        <taxon>Artemisia</taxon>
    </lineage>
</organism>
<sequence length="294" mass="33556">MGSAAFCSTLFKYINKKKKNKHSNPPTHLHVLEQPDNDETRVEEDAMYAQQLQLQEALLASSSSASMLDSQTLTNNVASFFNNKIEKQTCRICLEMQDYWKMFKNPTCSHSFCNDCTSKHATTKVQEKVINITCPEPNCNSTLDFNTLRLIIPKDILIKWDDVLCESIIPESDKFYCPFPNCSTLLIKDDKSIRKTNCPVCKRSLCALCRVPWHSNLTCNEFKKLDISKKADEMAIAFAKKNKWKQCPNCNFFVEKAAGCSHITCRCKYHFCYNCGQEWASTLGCCKPARSQSN</sequence>
<evidence type="ECO:0000259" key="14">
    <source>
        <dbReference type="PROSITE" id="PS51873"/>
    </source>
</evidence>
<evidence type="ECO:0000259" key="13">
    <source>
        <dbReference type="PROSITE" id="PS50089"/>
    </source>
</evidence>
<dbReference type="EMBL" id="PKPP01001878">
    <property type="protein sequence ID" value="PWA79282.1"/>
    <property type="molecule type" value="Genomic_DNA"/>
</dbReference>
<dbReference type="OrthoDB" id="10009520at2759"/>
<dbReference type="PROSITE" id="PS50089">
    <property type="entry name" value="ZF_RING_2"/>
    <property type="match status" value="1"/>
</dbReference>
<reference evidence="15 16" key="1">
    <citation type="journal article" date="2018" name="Mol. Plant">
        <title>The genome of Artemisia annua provides insight into the evolution of Asteraceae family and artemisinin biosynthesis.</title>
        <authorList>
            <person name="Shen Q."/>
            <person name="Zhang L."/>
            <person name="Liao Z."/>
            <person name="Wang S."/>
            <person name="Yan T."/>
            <person name="Shi P."/>
            <person name="Liu M."/>
            <person name="Fu X."/>
            <person name="Pan Q."/>
            <person name="Wang Y."/>
            <person name="Lv Z."/>
            <person name="Lu X."/>
            <person name="Zhang F."/>
            <person name="Jiang W."/>
            <person name="Ma Y."/>
            <person name="Chen M."/>
            <person name="Hao X."/>
            <person name="Li L."/>
            <person name="Tang Y."/>
            <person name="Lv G."/>
            <person name="Zhou Y."/>
            <person name="Sun X."/>
            <person name="Brodelius P.E."/>
            <person name="Rose J.K.C."/>
            <person name="Tang K."/>
        </authorList>
    </citation>
    <scope>NUCLEOTIDE SEQUENCE [LARGE SCALE GENOMIC DNA]</scope>
    <source>
        <strain evidence="16">cv. Huhao1</strain>
        <tissue evidence="15">Leaf</tissue>
    </source>
</reference>
<protein>
    <recommendedName>
        <fullName evidence="5">RBR-type E3 ubiquitin transferase</fullName>
        <ecNumber evidence="5">2.3.2.31</ecNumber>
    </recommendedName>
</protein>
<keyword evidence="8" id="KW-0677">Repeat</keyword>
<evidence type="ECO:0000256" key="4">
    <source>
        <dbReference type="ARBA" id="ARBA00005884"/>
    </source>
</evidence>
<dbReference type="SUPFAM" id="SSF57850">
    <property type="entry name" value="RING/U-box"/>
    <property type="match status" value="3"/>
</dbReference>
<dbReference type="InterPro" id="IPR044066">
    <property type="entry name" value="TRIAD_supradom"/>
</dbReference>
<dbReference type="Gene3D" id="1.20.120.1750">
    <property type="match status" value="1"/>
</dbReference>
<dbReference type="GO" id="GO:0016567">
    <property type="term" value="P:protein ubiquitination"/>
    <property type="evidence" value="ECO:0007669"/>
    <property type="project" value="UniProtKB-UniPathway"/>
</dbReference>
<dbReference type="SMART" id="SM00647">
    <property type="entry name" value="IBR"/>
    <property type="match status" value="2"/>
</dbReference>
<keyword evidence="10" id="KW-0833">Ubl conjugation pathway</keyword>
<dbReference type="CDD" id="cd22582">
    <property type="entry name" value="BRcat_RBR_unk"/>
    <property type="match status" value="1"/>
</dbReference>